<keyword evidence="5 10" id="KW-0552">Olfaction</keyword>
<dbReference type="GO" id="GO:0005886">
    <property type="term" value="C:plasma membrane"/>
    <property type="evidence" value="ECO:0007669"/>
    <property type="project" value="UniProtKB-SubCell"/>
</dbReference>
<keyword evidence="6 10" id="KW-1133">Transmembrane helix</keyword>
<dbReference type="PANTHER" id="PTHR21137:SF35">
    <property type="entry name" value="ODORANT RECEPTOR 19A-RELATED"/>
    <property type="match status" value="1"/>
</dbReference>
<dbReference type="GO" id="GO:0005549">
    <property type="term" value="F:odorant binding"/>
    <property type="evidence" value="ECO:0007669"/>
    <property type="project" value="InterPro"/>
</dbReference>
<feature type="transmembrane region" description="Helical" evidence="10">
    <location>
        <begin position="79"/>
        <end position="97"/>
    </location>
</feature>
<evidence type="ECO:0000256" key="5">
    <source>
        <dbReference type="ARBA" id="ARBA00022725"/>
    </source>
</evidence>
<evidence type="ECO:0000256" key="10">
    <source>
        <dbReference type="RuleBase" id="RU351113"/>
    </source>
</evidence>
<gene>
    <name evidence="11" type="primary">OR</name>
</gene>
<evidence type="ECO:0000256" key="1">
    <source>
        <dbReference type="ARBA" id="ARBA00004651"/>
    </source>
</evidence>
<evidence type="ECO:0000256" key="9">
    <source>
        <dbReference type="ARBA" id="ARBA00023224"/>
    </source>
</evidence>
<comment type="subcellular location">
    <subcellularLocation>
        <location evidence="1 10">Cell membrane</location>
        <topology evidence="1 10">Multi-pass membrane protein</topology>
    </subcellularLocation>
</comment>
<keyword evidence="4 10" id="KW-0812">Transmembrane</keyword>
<proteinExistence type="evidence at transcript level"/>
<protein>
    <recommendedName>
        <fullName evidence="10">Odorant receptor</fullName>
    </recommendedName>
</protein>
<feature type="transmembrane region" description="Helical" evidence="10">
    <location>
        <begin position="181"/>
        <end position="211"/>
    </location>
</feature>
<dbReference type="EMBL" id="KY283732">
    <property type="protein sequence ID" value="AST36391.1"/>
    <property type="molecule type" value="mRNA"/>
</dbReference>
<evidence type="ECO:0000313" key="11">
    <source>
        <dbReference type="EMBL" id="AST36391.1"/>
    </source>
</evidence>
<keyword evidence="2" id="KW-1003">Cell membrane</keyword>
<feature type="transmembrane region" description="Helical" evidence="10">
    <location>
        <begin position="46"/>
        <end position="67"/>
    </location>
</feature>
<dbReference type="Pfam" id="PF02949">
    <property type="entry name" value="7tm_6"/>
    <property type="match status" value="1"/>
</dbReference>
<name>A0A223HDE5_9NEOP</name>
<evidence type="ECO:0000256" key="8">
    <source>
        <dbReference type="ARBA" id="ARBA00023170"/>
    </source>
</evidence>
<evidence type="ECO:0000256" key="4">
    <source>
        <dbReference type="ARBA" id="ARBA00022692"/>
    </source>
</evidence>
<evidence type="ECO:0000256" key="6">
    <source>
        <dbReference type="ARBA" id="ARBA00022989"/>
    </source>
</evidence>
<dbReference type="AlphaFoldDB" id="A0A223HDE5"/>
<dbReference type="InterPro" id="IPR004117">
    <property type="entry name" value="7tm6_olfct_rcpt"/>
</dbReference>
<comment type="caution">
    <text evidence="10">Lacks conserved residue(s) required for the propagation of feature annotation.</text>
</comment>
<reference evidence="11" key="1">
    <citation type="journal article" date="2017" name="Sci. Rep.">
        <title>Antennal transcriptomes of three tortricid moths reveal putative conserved chemosensory receptors for social and habitat olfactory cues.</title>
        <authorList>
            <person name="Gonzalez F."/>
            <person name="Witzgall P."/>
            <person name="Walker W.B."/>
        </authorList>
    </citation>
    <scope>NUCLEOTIDE SEQUENCE</scope>
</reference>
<evidence type="ECO:0000256" key="2">
    <source>
        <dbReference type="ARBA" id="ARBA00022475"/>
    </source>
</evidence>
<feature type="transmembrane region" description="Helical" evidence="10">
    <location>
        <begin position="139"/>
        <end position="158"/>
    </location>
</feature>
<dbReference type="PANTHER" id="PTHR21137">
    <property type="entry name" value="ODORANT RECEPTOR"/>
    <property type="match status" value="1"/>
</dbReference>
<keyword evidence="3 10" id="KW-0716">Sensory transduction</keyword>
<accession>A0A223HDE5</accession>
<keyword evidence="8 10" id="KW-0675">Receptor</keyword>
<dbReference type="GO" id="GO:0004984">
    <property type="term" value="F:olfactory receptor activity"/>
    <property type="evidence" value="ECO:0007669"/>
    <property type="project" value="InterPro"/>
</dbReference>
<sequence>MVLGMANEGELLSYLSLTPHLKVLRNYGIFPLDSTSPNLNKRLHNFYICISFSLMILYTLLQIIHVFQVRTDIEKVMDAMFLLLTFLDCIFKQVMFLKKPHKILKLLNIMKGPSFNQGLDEHRPLLVRTINHAQVLLRLFNKLCIVTCFLWITLPVYLRLKNESVEFTIWVPFDTNENTKFYIVICYVWMQTTWLGLNNSTMDIFIVYLLAQIKTQISILRLNLENLVSRCKEESRTASYSFTELLELRFRGIIYHYNQIIKFSKINEEVFSSAILFQFLVSGWIICTTAYRTMNMNPLSGEFLSMILYMVCILSEVFLFCFYGNEVAHESQRLMQSAYCMHWEEMPVKYRRYLIIFMERIKCSILPKAGKIVPLSINTFVQIVKTSYTFYTFLSNSNAN</sequence>
<feature type="transmembrane region" description="Helical" evidence="10">
    <location>
        <begin position="270"/>
        <end position="291"/>
    </location>
</feature>
<keyword evidence="9 10" id="KW-0807">Transducer</keyword>
<evidence type="ECO:0000256" key="3">
    <source>
        <dbReference type="ARBA" id="ARBA00022606"/>
    </source>
</evidence>
<comment type="similarity">
    <text evidence="10">Belongs to the insect chemoreceptor superfamily. Heteromeric odorant receptor channel (TC 1.A.69) family.</text>
</comment>
<evidence type="ECO:0000256" key="7">
    <source>
        <dbReference type="ARBA" id="ARBA00023136"/>
    </source>
</evidence>
<feature type="transmembrane region" description="Helical" evidence="10">
    <location>
        <begin position="303"/>
        <end position="323"/>
    </location>
</feature>
<organism evidence="11">
    <name type="scientific">Cydia nigricana</name>
    <dbReference type="NCBI Taxonomy" id="753170"/>
    <lineage>
        <taxon>Eukaryota</taxon>
        <taxon>Metazoa</taxon>
        <taxon>Ecdysozoa</taxon>
        <taxon>Arthropoda</taxon>
        <taxon>Hexapoda</taxon>
        <taxon>Insecta</taxon>
        <taxon>Pterygota</taxon>
        <taxon>Neoptera</taxon>
        <taxon>Endopterygota</taxon>
        <taxon>Lepidoptera</taxon>
        <taxon>Glossata</taxon>
        <taxon>Ditrysia</taxon>
        <taxon>Tortricoidea</taxon>
        <taxon>Tortricidae</taxon>
        <taxon>Olethreutinae</taxon>
        <taxon>Grapholitini</taxon>
        <taxon>Cydia</taxon>
    </lineage>
</organism>
<keyword evidence="7 10" id="KW-0472">Membrane</keyword>
<dbReference type="GO" id="GO:0007165">
    <property type="term" value="P:signal transduction"/>
    <property type="evidence" value="ECO:0007669"/>
    <property type="project" value="UniProtKB-KW"/>
</dbReference>